<accession>A0A165UIH3</accession>
<dbReference type="AlphaFoldDB" id="A0A165UIH3"/>
<reference evidence="1 2" key="1">
    <citation type="journal article" date="2016" name="Mol. Biol. Evol.">
        <title>Comparative Genomics of Early-Diverging Mushroom-Forming Fungi Provides Insights into the Origins of Lignocellulose Decay Capabilities.</title>
        <authorList>
            <person name="Nagy L.G."/>
            <person name="Riley R."/>
            <person name="Tritt A."/>
            <person name="Adam C."/>
            <person name="Daum C."/>
            <person name="Floudas D."/>
            <person name="Sun H."/>
            <person name="Yadav J.S."/>
            <person name="Pangilinan J."/>
            <person name="Larsson K.H."/>
            <person name="Matsuura K."/>
            <person name="Barry K."/>
            <person name="Labutti K."/>
            <person name="Kuo R."/>
            <person name="Ohm R.A."/>
            <person name="Bhattacharya S.S."/>
            <person name="Shirouzu T."/>
            <person name="Yoshinaga Y."/>
            <person name="Martin F.M."/>
            <person name="Grigoriev I.V."/>
            <person name="Hibbett D.S."/>
        </authorList>
    </citation>
    <scope>NUCLEOTIDE SEQUENCE [LARGE SCALE GENOMIC DNA]</scope>
    <source>
        <strain evidence="1 2">HHB14362 ss-1</strain>
    </source>
</reference>
<sequence>MYETQSMSLRIQLPSRRALKIPPSIKAATRSSACYEIRFRLRAREMFKRVIAIAFLGALAVLSSAAPAPAADAMVITGSLVTTDNAMINSRDSPETDMMGGNGGCGDGCNDGCGDGCDNGCGDGCDNGCGDE</sequence>
<keyword evidence="2" id="KW-1185">Reference proteome</keyword>
<name>A0A165UIH3_9AGAM</name>
<organism evidence="1 2">
    <name type="scientific">Neolentinus lepideus HHB14362 ss-1</name>
    <dbReference type="NCBI Taxonomy" id="1314782"/>
    <lineage>
        <taxon>Eukaryota</taxon>
        <taxon>Fungi</taxon>
        <taxon>Dikarya</taxon>
        <taxon>Basidiomycota</taxon>
        <taxon>Agaricomycotina</taxon>
        <taxon>Agaricomycetes</taxon>
        <taxon>Gloeophyllales</taxon>
        <taxon>Gloeophyllaceae</taxon>
        <taxon>Neolentinus</taxon>
    </lineage>
</organism>
<dbReference type="Proteomes" id="UP000076761">
    <property type="component" value="Unassembled WGS sequence"/>
</dbReference>
<evidence type="ECO:0000313" key="1">
    <source>
        <dbReference type="EMBL" id="KZT28215.1"/>
    </source>
</evidence>
<gene>
    <name evidence="1" type="ORF">NEOLEDRAFT_1129543</name>
</gene>
<dbReference type="InParanoid" id="A0A165UIH3"/>
<proteinExistence type="predicted"/>
<protein>
    <submittedName>
        <fullName evidence="1">Uncharacterized protein</fullName>
    </submittedName>
</protein>
<dbReference type="EMBL" id="KV425558">
    <property type="protein sequence ID" value="KZT28215.1"/>
    <property type="molecule type" value="Genomic_DNA"/>
</dbReference>
<evidence type="ECO:0000313" key="2">
    <source>
        <dbReference type="Proteomes" id="UP000076761"/>
    </source>
</evidence>
<dbReference type="OrthoDB" id="10619893at2759"/>